<dbReference type="Proteomes" id="UP000186777">
    <property type="component" value="Unassembled WGS sequence"/>
</dbReference>
<evidence type="ECO:0000256" key="2">
    <source>
        <dbReference type="SAM" id="Coils"/>
    </source>
</evidence>
<keyword evidence="1" id="KW-0378">Hydrolase</keyword>
<dbReference type="Gene3D" id="3.40.50.300">
    <property type="entry name" value="P-loop containing nucleotide triphosphate hydrolases"/>
    <property type="match status" value="1"/>
</dbReference>
<evidence type="ECO:0000313" key="4">
    <source>
        <dbReference type="EMBL" id="OLA37012.1"/>
    </source>
</evidence>
<keyword evidence="2" id="KW-0175">Coiled coil</keyword>
<proteinExistence type="predicted"/>
<gene>
    <name evidence="4" type="ORF">BHW43_07955</name>
</gene>
<dbReference type="RefSeq" id="WP_303680138.1">
    <property type="nucleotide sequence ID" value="NZ_MNTG01000035.1"/>
</dbReference>
<dbReference type="SMART" id="SM00487">
    <property type="entry name" value="DEXDc"/>
    <property type="match status" value="1"/>
</dbReference>
<dbReference type="InterPro" id="IPR038718">
    <property type="entry name" value="SNF2-like_sf"/>
</dbReference>
<dbReference type="InterPro" id="IPR014001">
    <property type="entry name" value="Helicase_ATP-bd"/>
</dbReference>
<dbReference type="PANTHER" id="PTHR45766:SF6">
    <property type="entry name" value="SWI_SNF-RELATED MATRIX-ASSOCIATED ACTIN-DEPENDENT REGULATOR OF CHROMATIN SUBFAMILY A-LIKE PROTEIN 1"/>
    <property type="match status" value="1"/>
</dbReference>
<dbReference type="CDD" id="cd09179">
    <property type="entry name" value="PLDc_N_DEXD_a"/>
    <property type="match status" value="1"/>
</dbReference>
<accession>A0A1Q6R3Q4</accession>
<name>A0A1Q6R3Q4_9FIRM</name>
<dbReference type="PANTHER" id="PTHR45766">
    <property type="entry name" value="DNA ANNEALING HELICASE AND ENDONUCLEASE ZRANB3 FAMILY MEMBER"/>
    <property type="match status" value="1"/>
</dbReference>
<dbReference type="AlphaFoldDB" id="A0A1Q6R3Q4"/>
<feature type="coiled-coil region" evidence="2">
    <location>
        <begin position="942"/>
        <end position="973"/>
    </location>
</feature>
<dbReference type="Pfam" id="PF00271">
    <property type="entry name" value="Helicase_C"/>
    <property type="match status" value="1"/>
</dbReference>
<dbReference type="InterPro" id="IPR001650">
    <property type="entry name" value="Helicase_C-like"/>
</dbReference>
<dbReference type="STRING" id="626940.BHW43_07955"/>
<feature type="domain" description="Helicase C-terminal" evidence="3">
    <location>
        <begin position="763"/>
        <end position="940"/>
    </location>
</feature>
<dbReference type="SMART" id="SM00490">
    <property type="entry name" value="HELICc"/>
    <property type="match status" value="1"/>
</dbReference>
<evidence type="ECO:0000313" key="5">
    <source>
        <dbReference type="Proteomes" id="UP000186777"/>
    </source>
</evidence>
<dbReference type="GO" id="GO:0016787">
    <property type="term" value="F:hydrolase activity"/>
    <property type="evidence" value="ECO:0007669"/>
    <property type="project" value="UniProtKB-KW"/>
</dbReference>
<sequence>METQSLKEIAWEADYRSSSVKDNGEPVDILHDFYIPALERSVKYDRVAGYFRSTSLAAASQGFTSFLKNDGHMRLIVGADMALEDVAAILEGNSQRLSDKLMQELDDEDAWTDEVKNGVALLSEMVAKGRLEVKVGFRINSNTGKPLFLDDNEDGYVHEKWFIMTDAEGNSISCSGSLNESKTALTINAENIHVTCAWDGPKFQKTVETAKKDFEAFWANKNPHMKVYTLPEAVKKKLVRLKNLRNKPTEIDGTVINIKPKLSNEELLQFAVLKDAPKMANGIYVGMYSAPVEAWPHQEVVARRLVETFPYSYMMCDEVGLGKTIEAALAMRSLILSGRAKRVLVIAPAGLTEQWHRELADKALLPFARSWNHYGADAGIVSEWIYPYARDCKHDNLYAESLNVVSSGLAQRPERRPQLNAAGNFDIVLLDEAHYARRSNPAKGTSGMAQYNRLYKLLSENVRKHTKALWMATATPMQLDAVEAYDLLRLAGRSGPFMEDSSLCMGYFELLYNITKGEDLTQQQWSFMGQSFVQIEMLDHYLWDFLNATVIDGRNKNVLKDMPFKQPKRIDVKNLKKPLFSASPLARVMQRHTRSLLELYSAKGKLKSNLAKRKIRPIAAIKFTDEEADFYASLEEYCIELRNQMLRYNKEAKDALAFLLNFLQLRFASSLYAIQKTLERRLSKVRNTLLLGARTFETEDELREAIEALKDIKDDDGYDESDFSDITLDVLLKSRTKGDLEWEANKLEKMLGKLNNITGTPSKISRLLEEIEIRKDGERVKQLVIFTRFYDSLYSIRRYLSIKEPRLRVGVYSGSKVCYYDGEKGKDVETSRDHVKRLFRAGEIDILLCTDAAAEGLNLQSADFLINFDLGWNPMKIEQRIGRIDRIGQKFPKIEVLNMCYLDSAEEIVYGRLLRRLTEANYIVGTQQVSMLPVTPDDFRKLQSEELSLDELTKEAEKKLEEEKKQVASMEISAQDIYDIYDKLSKNAKQKTLPATVEDMWDAFSNSSYLVQSGMMSVDGDMITRLDGVNSVSYTKDRSKLSDTAKYLSWGSKLADEVFAYTENKLQDVKWLRRIEVSSGNISLVGYAVATLSGVQFVDSYAQLADLKIDGRAVLKEADIATCKAELEHKLRAESVISSQIQDTLARNAEIAELNAKLIRFTAAALIKHFTDDEQVDSYNDVFKKIAENETVTTTVDLPSGIFAGKAQTLLFNISEYGGKVTISINGMLRNIVVDCMQREVDGMKQKRSAILAKDVVRRLQGKDRIN</sequence>
<reference evidence="4 5" key="1">
    <citation type="journal article" date="2016" name="Nat. Biotechnol.">
        <title>Measurement of bacterial replication rates in microbial communities.</title>
        <authorList>
            <person name="Brown C.T."/>
            <person name="Olm M.R."/>
            <person name="Thomas B.C."/>
            <person name="Banfield J.F."/>
        </authorList>
    </citation>
    <scope>NUCLEOTIDE SEQUENCE [LARGE SCALE GENOMIC DNA]</scope>
    <source>
        <strain evidence="4">46_33</strain>
    </source>
</reference>
<dbReference type="SUPFAM" id="SSF52540">
    <property type="entry name" value="P-loop containing nucleoside triphosphate hydrolases"/>
    <property type="match status" value="2"/>
</dbReference>
<comment type="caution">
    <text evidence="4">The sequence shown here is derived from an EMBL/GenBank/DDBJ whole genome shotgun (WGS) entry which is preliminary data.</text>
</comment>
<evidence type="ECO:0000256" key="1">
    <source>
        <dbReference type="ARBA" id="ARBA00022801"/>
    </source>
</evidence>
<evidence type="ECO:0000259" key="3">
    <source>
        <dbReference type="PROSITE" id="PS51194"/>
    </source>
</evidence>
<dbReference type="InterPro" id="IPR049730">
    <property type="entry name" value="SNF2/RAD54-like_C"/>
</dbReference>
<dbReference type="GO" id="GO:0005524">
    <property type="term" value="F:ATP binding"/>
    <property type="evidence" value="ECO:0007669"/>
    <property type="project" value="InterPro"/>
</dbReference>
<dbReference type="InterPro" id="IPR000330">
    <property type="entry name" value="SNF2_N"/>
</dbReference>
<organism evidence="4 5">
    <name type="scientific">Phascolarctobacterium succinatutens</name>
    <dbReference type="NCBI Taxonomy" id="626940"/>
    <lineage>
        <taxon>Bacteria</taxon>
        <taxon>Bacillati</taxon>
        <taxon>Bacillota</taxon>
        <taxon>Negativicutes</taxon>
        <taxon>Acidaminococcales</taxon>
        <taxon>Acidaminococcaceae</taxon>
        <taxon>Phascolarctobacterium</taxon>
    </lineage>
</organism>
<dbReference type="Pfam" id="PF00176">
    <property type="entry name" value="SNF2-rel_dom"/>
    <property type="match status" value="1"/>
</dbReference>
<dbReference type="InterPro" id="IPR027417">
    <property type="entry name" value="P-loop_NTPase"/>
</dbReference>
<dbReference type="EMBL" id="MNTG01000035">
    <property type="protein sequence ID" value="OLA37012.1"/>
    <property type="molecule type" value="Genomic_DNA"/>
</dbReference>
<dbReference type="PROSITE" id="PS51194">
    <property type="entry name" value="HELICASE_CTER"/>
    <property type="match status" value="1"/>
</dbReference>
<dbReference type="CDD" id="cd18793">
    <property type="entry name" value="SF2_C_SNF"/>
    <property type="match status" value="1"/>
</dbReference>
<dbReference type="Gene3D" id="3.40.50.10810">
    <property type="entry name" value="Tandem AAA-ATPase domain"/>
    <property type="match status" value="1"/>
</dbReference>
<protein>
    <recommendedName>
        <fullName evidence="3">Helicase C-terminal domain-containing protein</fullName>
    </recommendedName>
</protein>